<dbReference type="RefSeq" id="WP_208845832.1">
    <property type="nucleotide sequence ID" value="NZ_JAGGDJ010000001.1"/>
</dbReference>
<evidence type="ECO:0000313" key="2">
    <source>
        <dbReference type="EMBL" id="MBO7742871.1"/>
    </source>
</evidence>
<comment type="caution">
    <text evidence="2">The sequence shown here is derived from an EMBL/GenBank/DDBJ whole genome shotgun (WGS) entry which is preliminary data.</text>
</comment>
<feature type="domain" description="Aminoglycoside phosphotransferase" evidence="1">
    <location>
        <begin position="28"/>
        <end position="273"/>
    </location>
</feature>
<dbReference type="Gene3D" id="1.10.510.10">
    <property type="entry name" value="Transferase(Phosphotransferase) domain 1"/>
    <property type="match status" value="1"/>
</dbReference>
<dbReference type="InterPro" id="IPR011009">
    <property type="entry name" value="Kinase-like_dom_sf"/>
</dbReference>
<name>A0ABS3W3V3_9BACL</name>
<sequence>MKVRYPIADDALASRLERVYPIRIRELRFIPYGDSAYSYKLVCGDGTAYYLKLYDHGNDAQRSGIGRLPRYLPLTRRLHDEGLFPNAACPVPNLRGELASACDGYTVVLYGFIEGETLADAYPFPDGLLEDVADTMAGIHRLAAVAAAEGVAAEPYELDYEDRLAFCLSALERRDFAESPVRQALQALVAPESPRIRGLMRLVRELRRDAAADEREYVLCHGDLWGGNLIRGKSGLYVLDWENALLAPPEFDWFGYIGDRFGRFIAAYERRRGCPAAIDARLLRFYAYRHHLRNLTNWLLNILERNGDDAQSAHDLDLIAHHCLNRLDAIEPHAARVERDFG</sequence>
<evidence type="ECO:0000259" key="1">
    <source>
        <dbReference type="Pfam" id="PF01636"/>
    </source>
</evidence>
<keyword evidence="3" id="KW-1185">Reference proteome</keyword>
<dbReference type="Proteomes" id="UP000670947">
    <property type="component" value="Unassembled WGS sequence"/>
</dbReference>
<dbReference type="SUPFAM" id="SSF56112">
    <property type="entry name" value="Protein kinase-like (PK-like)"/>
    <property type="match status" value="1"/>
</dbReference>
<gene>
    <name evidence="2" type="ORF">I8J29_01595</name>
</gene>
<proteinExistence type="predicted"/>
<dbReference type="InterPro" id="IPR002575">
    <property type="entry name" value="Aminoglycoside_PTrfase"/>
</dbReference>
<dbReference type="EMBL" id="JAGGDJ010000001">
    <property type="protein sequence ID" value="MBO7742871.1"/>
    <property type="molecule type" value="Genomic_DNA"/>
</dbReference>
<dbReference type="Gene3D" id="3.30.200.20">
    <property type="entry name" value="Phosphorylase Kinase, domain 1"/>
    <property type="match status" value="1"/>
</dbReference>
<accession>A0ABS3W3V3</accession>
<reference evidence="2 3" key="1">
    <citation type="submission" date="2021-03" db="EMBL/GenBank/DDBJ databases">
        <title>Paenibacillus artemisicola MWE-103 whole genome sequence.</title>
        <authorList>
            <person name="Ham Y.J."/>
        </authorList>
    </citation>
    <scope>NUCLEOTIDE SEQUENCE [LARGE SCALE GENOMIC DNA]</scope>
    <source>
        <strain evidence="2 3">MWE-103</strain>
    </source>
</reference>
<organism evidence="2 3">
    <name type="scientific">Paenibacillus artemisiicola</name>
    <dbReference type="NCBI Taxonomy" id="1172618"/>
    <lineage>
        <taxon>Bacteria</taxon>
        <taxon>Bacillati</taxon>
        <taxon>Bacillota</taxon>
        <taxon>Bacilli</taxon>
        <taxon>Bacillales</taxon>
        <taxon>Paenibacillaceae</taxon>
        <taxon>Paenibacillus</taxon>
    </lineage>
</organism>
<evidence type="ECO:0000313" key="3">
    <source>
        <dbReference type="Proteomes" id="UP000670947"/>
    </source>
</evidence>
<dbReference type="Pfam" id="PF01636">
    <property type="entry name" value="APH"/>
    <property type="match status" value="1"/>
</dbReference>
<protein>
    <submittedName>
        <fullName evidence="2">Aminoglycoside phosphotransferase family protein</fullName>
    </submittedName>
</protein>
<dbReference type="Gene3D" id="1.20.58.840">
    <property type="match status" value="1"/>
</dbReference>